<dbReference type="PROSITE" id="PS51683">
    <property type="entry name" value="SAM_OMT_II"/>
    <property type="match status" value="1"/>
</dbReference>
<accession>A0AAD6HCF5</accession>
<comment type="caution">
    <text evidence="6">The sequence shown here is derived from an EMBL/GenBank/DDBJ whole genome shotgun (WGS) entry which is preliminary data.</text>
</comment>
<dbReference type="InterPro" id="IPR036388">
    <property type="entry name" value="WH-like_DNA-bd_sf"/>
</dbReference>
<evidence type="ECO:0000313" key="7">
    <source>
        <dbReference type="Proteomes" id="UP001215712"/>
    </source>
</evidence>
<feature type="domain" description="O-methyltransferase C-terminal" evidence="4">
    <location>
        <begin position="264"/>
        <end position="405"/>
    </location>
</feature>
<dbReference type="InterPro" id="IPR036390">
    <property type="entry name" value="WH_DNA-bd_sf"/>
</dbReference>
<organism evidence="6 7">
    <name type="scientific">Penicillium malachiteum</name>
    <dbReference type="NCBI Taxonomy" id="1324776"/>
    <lineage>
        <taxon>Eukaryota</taxon>
        <taxon>Fungi</taxon>
        <taxon>Dikarya</taxon>
        <taxon>Ascomycota</taxon>
        <taxon>Pezizomycotina</taxon>
        <taxon>Eurotiomycetes</taxon>
        <taxon>Eurotiomycetidae</taxon>
        <taxon>Eurotiales</taxon>
        <taxon>Aspergillaceae</taxon>
        <taxon>Penicillium</taxon>
    </lineage>
</organism>
<dbReference type="GO" id="GO:0046983">
    <property type="term" value="F:protein dimerization activity"/>
    <property type="evidence" value="ECO:0007669"/>
    <property type="project" value="InterPro"/>
</dbReference>
<gene>
    <name evidence="6" type="ORF">N7493_011442</name>
</gene>
<dbReference type="SUPFAM" id="SSF46785">
    <property type="entry name" value="Winged helix' DNA-binding domain"/>
    <property type="match status" value="1"/>
</dbReference>
<evidence type="ECO:0000256" key="1">
    <source>
        <dbReference type="ARBA" id="ARBA00022603"/>
    </source>
</evidence>
<dbReference type="InterPro" id="IPR029063">
    <property type="entry name" value="SAM-dependent_MTases_sf"/>
</dbReference>
<dbReference type="GO" id="GO:0044550">
    <property type="term" value="P:secondary metabolite biosynthetic process"/>
    <property type="evidence" value="ECO:0007669"/>
    <property type="project" value="UniProtKB-ARBA"/>
</dbReference>
<dbReference type="InterPro" id="IPR016461">
    <property type="entry name" value="COMT-like"/>
</dbReference>
<sequence length="430" mass="47633">MTRSYEANGVGVGSQETIIDPIIAIKPSAPQKIPQLVQDVQSRFETFANGSLDTRLELLEAARSLVHALETPQETLIQQAWVQPTAFAAIETCIDLGVFKVLAWSDEPKTVEELALKTGAAPDLLSRLLKHLAAVDVVVETGLDQYSRNGLTTTLSIKRYSDAWPAISGCSASAVSAMPIWFKENGYNSPIDGNNSPFQTGFRTECLFFDFLRGKNPDYPDLGSQFNNLMSAYHQGRASWMDPNTYPVQEKLIDGASTKENHVLIVDVGGNKGHDLEEFRLKWPNAPGRLILQDLPQILEDIKSLDSAIEPMAHDFYTEQPVKGARAYFLHSVLHDWSDETCQLILRRLVDAMTPGYSKLLINENVVPDIGAHCQATSLDLIMLADLGARERTEKQWREVIAPTGLVISKIWTPVNSAESLIECELKEIG</sequence>
<dbReference type="Proteomes" id="UP001215712">
    <property type="component" value="Unassembled WGS sequence"/>
</dbReference>
<dbReference type="SUPFAM" id="SSF53335">
    <property type="entry name" value="S-adenosyl-L-methionine-dependent methyltransferases"/>
    <property type="match status" value="1"/>
</dbReference>
<proteinExistence type="predicted"/>
<dbReference type="InterPro" id="IPR001077">
    <property type="entry name" value="COMT_C"/>
</dbReference>
<feature type="domain" description="O-methyltransferase dimerisation" evidence="5">
    <location>
        <begin position="88"/>
        <end position="147"/>
    </location>
</feature>
<dbReference type="PANTHER" id="PTHR43712">
    <property type="entry name" value="PUTATIVE (AFU_ORTHOLOGUE AFUA_4G14580)-RELATED"/>
    <property type="match status" value="1"/>
</dbReference>
<evidence type="ECO:0000313" key="6">
    <source>
        <dbReference type="EMBL" id="KAJ5704304.1"/>
    </source>
</evidence>
<reference evidence="6" key="1">
    <citation type="journal article" date="2023" name="IMA Fungus">
        <title>Comparative genomic study of the Penicillium genus elucidates a diverse pangenome and 15 lateral gene transfer events.</title>
        <authorList>
            <person name="Petersen C."/>
            <person name="Sorensen T."/>
            <person name="Nielsen M.R."/>
            <person name="Sondergaard T.E."/>
            <person name="Sorensen J.L."/>
            <person name="Fitzpatrick D.A."/>
            <person name="Frisvad J.C."/>
            <person name="Nielsen K.L."/>
        </authorList>
    </citation>
    <scope>NUCLEOTIDE SEQUENCE</scope>
    <source>
        <strain evidence="6">IBT 17514</strain>
    </source>
</reference>
<dbReference type="Pfam" id="PF00891">
    <property type="entry name" value="Methyltransf_2"/>
    <property type="match status" value="1"/>
</dbReference>
<reference evidence="6" key="2">
    <citation type="submission" date="2023-01" db="EMBL/GenBank/DDBJ databases">
        <authorList>
            <person name="Petersen C."/>
        </authorList>
    </citation>
    <scope>NUCLEOTIDE SEQUENCE</scope>
    <source>
        <strain evidence="6">IBT 17514</strain>
    </source>
</reference>
<dbReference type="GO" id="GO:0032259">
    <property type="term" value="P:methylation"/>
    <property type="evidence" value="ECO:0007669"/>
    <property type="project" value="UniProtKB-KW"/>
</dbReference>
<dbReference type="AlphaFoldDB" id="A0AAD6HCF5"/>
<dbReference type="PANTHER" id="PTHR43712:SF1">
    <property type="entry name" value="HYPOTHETICAL O-METHYLTRANSFERASE (EUROFUNG)-RELATED"/>
    <property type="match status" value="1"/>
</dbReference>
<evidence type="ECO:0000256" key="3">
    <source>
        <dbReference type="ARBA" id="ARBA00022691"/>
    </source>
</evidence>
<dbReference type="EMBL" id="JAQJAN010000020">
    <property type="protein sequence ID" value="KAJ5704304.1"/>
    <property type="molecule type" value="Genomic_DNA"/>
</dbReference>
<evidence type="ECO:0000259" key="5">
    <source>
        <dbReference type="Pfam" id="PF08100"/>
    </source>
</evidence>
<keyword evidence="2" id="KW-0808">Transferase</keyword>
<evidence type="ECO:0000256" key="2">
    <source>
        <dbReference type="ARBA" id="ARBA00022679"/>
    </source>
</evidence>
<dbReference type="Gene3D" id="3.40.50.150">
    <property type="entry name" value="Vaccinia Virus protein VP39"/>
    <property type="match status" value="1"/>
</dbReference>
<keyword evidence="1" id="KW-0489">Methyltransferase</keyword>
<dbReference type="GO" id="GO:0008171">
    <property type="term" value="F:O-methyltransferase activity"/>
    <property type="evidence" value="ECO:0007669"/>
    <property type="project" value="InterPro"/>
</dbReference>
<protein>
    <recommendedName>
        <fullName evidence="8">O-methyltransferase domain-containing protein</fullName>
    </recommendedName>
</protein>
<dbReference type="Pfam" id="PF08100">
    <property type="entry name" value="Dimerisation"/>
    <property type="match status" value="1"/>
</dbReference>
<dbReference type="InterPro" id="IPR012967">
    <property type="entry name" value="COMT_dimerisation"/>
</dbReference>
<evidence type="ECO:0000259" key="4">
    <source>
        <dbReference type="Pfam" id="PF00891"/>
    </source>
</evidence>
<keyword evidence="3" id="KW-0949">S-adenosyl-L-methionine</keyword>
<dbReference type="Gene3D" id="1.10.10.10">
    <property type="entry name" value="Winged helix-like DNA-binding domain superfamily/Winged helix DNA-binding domain"/>
    <property type="match status" value="1"/>
</dbReference>
<evidence type="ECO:0008006" key="8">
    <source>
        <dbReference type="Google" id="ProtNLM"/>
    </source>
</evidence>
<keyword evidence="7" id="KW-1185">Reference proteome</keyword>
<name>A0AAD6HCF5_9EURO</name>